<keyword evidence="1" id="KW-0812">Transmembrane</keyword>
<reference evidence="2 3" key="1">
    <citation type="journal article" date="2016" name="Nat. Commun.">
        <title>Thousands of microbial genomes shed light on interconnected biogeochemical processes in an aquifer system.</title>
        <authorList>
            <person name="Anantharaman K."/>
            <person name="Brown C.T."/>
            <person name="Hug L.A."/>
            <person name="Sharon I."/>
            <person name="Castelle C.J."/>
            <person name="Probst A.J."/>
            <person name="Thomas B.C."/>
            <person name="Singh A."/>
            <person name="Wilkins M.J."/>
            <person name="Karaoz U."/>
            <person name="Brodie E.L."/>
            <person name="Williams K.H."/>
            <person name="Hubbard S.S."/>
            <person name="Banfield J.F."/>
        </authorList>
    </citation>
    <scope>NUCLEOTIDE SEQUENCE [LARGE SCALE GENOMIC DNA]</scope>
</reference>
<dbReference type="Proteomes" id="UP000177629">
    <property type="component" value="Unassembled WGS sequence"/>
</dbReference>
<comment type="caution">
    <text evidence="2">The sequence shown here is derived from an EMBL/GenBank/DDBJ whole genome shotgun (WGS) entry which is preliminary data.</text>
</comment>
<proteinExistence type="predicted"/>
<accession>A0A1G2PH95</accession>
<dbReference type="STRING" id="1802362.A2806_03435"/>
<evidence type="ECO:0000313" key="2">
    <source>
        <dbReference type="EMBL" id="OHA47643.1"/>
    </source>
</evidence>
<dbReference type="EMBL" id="MHSS01000015">
    <property type="protein sequence ID" value="OHA47643.1"/>
    <property type="molecule type" value="Genomic_DNA"/>
</dbReference>
<keyword evidence="1" id="KW-1133">Transmembrane helix</keyword>
<evidence type="ECO:0000256" key="1">
    <source>
        <dbReference type="SAM" id="Phobius"/>
    </source>
</evidence>
<organism evidence="2 3">
    <name type="scientific">Candidatus Terrybacteria bacterium RIFCSPHIGHO2_01_FULL_48_17</name>
    <dbReference type="NCBI Taxonomy" id="1802362"/>
    <lineage>
        <taxon>Bacteria</taxon>
        <taxon>Candidatus Terryibacteriota</taxon>
    </lineage>
</organism>
<evidence type="ECO:0000313" key="3">
    <source>
        <dbReference type="Proteomes" id="UP000177629"/>
    </source>
</evidence>
<keyword evidence="1" id="KW-0472">Membrane</keyword>
<name>A0A1G2PH95_9BACT</name>
<sequence length="73" mass="7703">MKGEMVATAILLIAWGLGWAAGGVLSFWLVVTSIFEESWSLGGLFAGVGLGLCASGTVFLIIGIREGLWAFRK</sequence>
<protein>
    <submittedName>
        <fullName evidence="2">Uncharacterized protein</fullName>
    </submittedName>
</protein>
<feature type="transmembrane region" description="Helical" evidence="1">
    <location>
        <begin position="44"/>
        <end position="64"/>
    </location>
</feature>
<gene>
    <name evidence="2" type="ORF">A2806_03435</name>
</gene>
<dbReference type="AlphaFoldDB" id="A0A1G2PH95"/>